<dbReference type="AlphaFoldDB" id="A0A8X6Q8Z3"/>
<sequence length="120" mass="13384">MHVYPKYDLLHKAATNTTTTTGLKCNKKDNVCYGFTSFGEGGERGLKYVFKIIAVDCIIENRDQCSKLHGSSPKIPKSVSMVRQGDNANSRRAISNSSKYCVIIGNELSFQKTVIRNTFK</sequence>
<protein>
    <submittedName>
        <fullName evidence="1">Uncharacterized protein</fullName>
    </submittedName>
</protein>
<name>A0A8X6Q8Z3_NEPPI</name>
<comment type="caution">
    <text evidence="1">The sequence shown here is derived from an EMBL/GenBank/DDBJ whole genome shotgun (WGS) entry which is preliminary data.</text>
</comment>
<dbReference type="Proteomes" id="UP000887013">
    <property type="component" value="Unassembled WGS sequence"/>
</dbReference>
<accession>A0A8X6Q8Z3</accession>
<dbReference type="EMBL" id="BMAW01124596">
    <property type="protein sequence ID" value="GFU08635.1"/>
    <property type="molecule type" value="Genomic_DNA"/>
</dbReference>
<keyword evidence="2" id="KW-1185">Reference proteome</keyword>
<organism evidence="1 2">
    <name type="scientific">Nephila pilipes</name>
    <name type="common">Giant wood spider</name>
    <name type="synonym">Nephila maculata</name>
    <dbReference type="NCBI Taxonomy" id="299642"/>
    <lineage>
        <taxon>Eukaryota</taxon>
        <taxon>Metazoa</taxon>
        <taxon>Ecdysozoa</taxon>
        <taxon>Arthropoda</taxon>
        <taxon>Chelicerata</taxon>
        <taxon>Arachnida</taxon>
        <taxon>Araneae</taxon>
        <taxon>Araneomorphae</taxon>
        <taxon>Entelegynae</taxon>
        <taxon>Araneoidea</taxon>
        <taxon>Nephilidae</taxon>
        <taxon>Nephila</taxon>
    </lineage>
</organism>
<gene>
    <name evidence="1" type="ORF">NPIL_14701</name>
</gene>
<evidence type="ECO:0000313" key="2">
    <source>
        <dbReference type="Proteomes" id="UP000887013"/>
    </source>
</evidence>
<proteinExistence type="predicted"/>
<reference evidence="1" key="1">
    <citation type="submission" date="2020-08" db="EMBL/GenBank/DDBJ databases">
        <title>Multicomponent nature underlies the extraordinary mechanical properties of spider dragline silk.</title>
        <authorList>
            <person name="Kono N."/>
            <person name="Nakamura H."/>
            <person name="Mori M."/>
            <person name="Yoshida Y."/>
            <person name="Ohtoshi R."/>
            <person name="Malay A.D."/>
            <person name="Moran D.A.P."/>
            <person name="Tomita M."/>
            <person name="Numata K."/>
            <person name="Arakawa K."/>
        </authorList>
    </citation>
    <scope>NUCLEOTIDE SEQUENCE</scope>
</reference>
<evidence type="ECO:0000313" key="1">
    <source>
        <dbReference type="EMBL" id="GFU08635.1"/>
    </source>
</evidence>